<evidence type="ECO:0000313" key="9">
    <source>
        <dbReference type="Proteomes" id="UP000248863"/>
    </source>
</evidence>
<evidence type="ECO:0000259" key="6">
    <source>
        <dbReference type="PROSITE" id="PS50968"/>
    </source>
</evidence>
<name>A0A327KBH3_9BRAD</name>
<keyword evidence="4" id="KW-0012">Acyltransferase</keyword>
<dbReference type="InterPro" id="IPR036625">
    <property type="entry name" value="E3-bd_dom_sf"/>
</dbReference>
<dbReference type="GO" id="GO:0045254">
    <property type="term" value="C:pyruvate dehydrogenase complex"/>
    <property type="evidence" value="ECO:0007669"/>
    <property type="project" value="InterPro"/>
</dbReference>
<feature type="compositionally biased region" description="Low complexity" evidence="5">
    <location>
        <begin position="88"/>
        <end position="122"/>
    </location>
</feature>
<evidence type="ECO:0000256" key="3">
    <source>
        <dbReference type="ARBA" id="ARBA00022823"/>
    </source>
</evidence>
<dbReference type="InterPro" id="IPR001078">
    <property type="entry name" value="2-oxoacid_DH_actylTfrase"/>
</dbReference>
<keyword evidence="4" id="KW-0808">Transferase</keyword>
<dbReference type="SUPFAM" id="SSF51230">
    <property type="entry name" value="Single hybrid motif"/>
    <property type="match status" value="1"/>
</dbReference>
<dbReference type="Pfam" id="PF00198">
    <property type="entry name" value="2-oxoacid_dh"/>
    <property type="match status" value="1"/>
</dbReference>
<evidence type="ECO:0000259" key="7">
    <source>
        <dbReference type="PROSITE" id="PS51826"/>
    </source>
</evidence>
<comment type="caution">
    <text evidence="8">The sequence shown here is derived from an EMBL/GenBank/DDBJ whole genome shotgun (WGS) entry which is preliminary data.</text>
</comment>
<dbReference type="InterPro" id="IPR023213">
    <property type="entry name" value="CAT-like_dom_sf"/>
</dbReference>
<keyword evidence="9" id="KW-1185">Reference proteome</keyword>
<dbReference type="PROSITE" id="PS50968">
    <property type="entry name" value="BIOTINYL_LIPOYL"/>
    <property type="match status" value="1"/>
</dbReference>
<comment type="cofactor">
    <cofactor evidence="1 4">
        <name>(R)-lipoate</name>
        <dbReference type="ChEBI" id="CHEBI:83088"/>
    </cofactor>
</comment>
<dbReference type="InterPro" id="IPR045257">
    <property type="entry name" value="E2/Pdx1"/>
</dbReference>
<dbReference type="InterPro" id="IPR000089">
    <property type="entry name" value="Biotin_lipoyl"/>
</dbReference>
<dbReference type="EMBL" id="NPEU01000230">
    <property type="protein sequence ID" value="RAI36120.1"/>
    <property type="molecule type" value="Genomic_DNA"/>
</dbReference>
<evidence type="ECO:0000256" key="5">
    <source>
        <dbReference type="SAM" id="MobiDB-lite"/>
    </source>
</evidence>
<dbReference type="OrthoDB" id="9805770at2"/>
<comment type="similarity">
    <text evidence="2 4">Belongs to the 2-oxoacid dehydrogenase family.</text>
</comment>
<dbReference type="RefSeq" id="WP_111358522.1">
    <property type="nucleotide sequence ID" value="NZ_NHSK01000108.1"/>
</dbReference>
<organism evidence="8 9">
    <name type="scientific">Rhodoplanes elegans</name>
    <dbReference type="NCBI Taxonomy" id="29408"/>
    <lineage>
        <taxon>Bacteria</taxon>
        <taxon>Pseudomonadati</taxon>
        <taxon>Pseudomonadota</taxon>
        <taxon>Alphaproteobacteria</taxon>
        <taxon>Hyphomicrobiales</taxon>
        <taxon>Nitrobacteraceae</taxon>
        <taxon>Rhodoplanes</taxon>
    </lineage>
</organism>
<dbReference type="InterPro" id="IPR003016">
    <property type="entry name" value="2-oxoA_DH_lipoyl-BS"/>
</dbReference>
<dbReference type="GO" id="GO:0016746">
    <property type="term" value="F:acyltransferase activity"/>
    <property type="evidence" value="ECO:0007669"/>
    <property type="project" value="UniProtKB-KW"/>
</dbReference>
<dbReference type="Proteomes" id="UP000248863">
    <property type="component" value="Unassembled WGS sequence"/>
</dbReference>
<dbReference type="GO" id="GO:0006086">
    <property type="term" value="P:pyruvate decarboxylation to acetyl-CoA"/>
    <property type="evidence" value="ECO:0007669"/>
    <property type="project" value="InterPro"/>
</dbReference>
<dbReference type="CDD" id="cd06849">
    <property type="entry name" value="lipoyl_domain"/>
    <property type="match status" value="1"/>
</dbReference>
<feature type="domain" description="Lipoyl-binding" evidence="6">
    <location>
        <begin position="1"/>
        <end position="75"/>
    </location>
</feature>
<gene>
    <name evidence="8" type="ORF">CH338_18060</name>
</gene>
<dbReference type="Gene3D" id="2.40.50.100">
    <property type="match status" value="1"/>
</dbReference>
<evidence type="ECO:0000313" key="8">
    <source>
        <dbReference type="EMBL" id="RAI36120.1"/>
    </source>
</evidence>
<dbReference type="EC" id="2.3.1.-" evidence="4"/>
<dbReference type="Pfam" id="PF00364">
    <property type="entry name" value="Biotin_lipoyl"/>
    <property type="match status" value="1"/>
</dbReference>
<evidence type="ECO:0000256" key="1">
    <source>
        <dbReference type="ARBA" id="ARBA00001938"/>
    </source>
</evidence>
<proteinExistence type="inferred from homology"/>
<dbReference type="PROSITE" id="PS00189">
    <property type="entry name" value="LIPOYL"/>
    <property type="match status" value="1"/>
</dbReference>
<dbReference type="AlphaFoldDB" id="A0A327KBH3"/>
<dbReference type="Gene3D" id="3.30.559.10">
    <property type="entry name" value="Chloramphenicol acetyltransferase-like domain"/>
    <property type="match status" value="1"/>
</dbReference>
<evidence type="ECO:0000256" key="2">
    <source>
        <dbReference type="ARBA" id="ARBA00007317"/>
    </source>
</evidence>
<dbReference type="SUPFAM" id="SSF47005">
    <property type="entry name" value="Peripheral subunit-binding domain of 2-oxo acid dehydrogenase complex"/>
    <property type="match status" value="1"/>
</dbReference>
<keyword evidence="3 4" id="KW-0450">Lipoyl</keyword>
<reference evidence="8 9" key="1">
    <citation type="submission" date="2017-07" db="EMBL/GenBank/DDBJ databases">
        <title>Draft Genome Sequences of Select Purple Nonsulfur Bacteria.</title>
        <authorList>
            <person name="Lasarre B."/>
            <person name="Mckinlay J.B."/>
        </authorList>
    </citation>
    <scope>NUCLEOTIDE SEQUENCE [LARGE SCALE GENOMIC DNA]</scope>
    <source>
        <strain evidence="8 9">DSM 11907</strain>
    </source>
</reference>
<accession>A0A327KBH3</accession>
<evidence type="ECO:0000256" key="4">
    <source>
        <dbReference type="RuleBase" id="RU003423"/>
    </source>
</evidence>
<dbReference type="Pfam" id="PF02817">
    <property type="entry name" value="E3_binding"/>
    <property type="match status" value="1"/>
</dbReference>
<dbReference type="PANTHER" id="PTHR23151">
    <property type="entry name" value="DIHYDROLIPOAMIDE ACETYL/SUCCINYL-TRANSFERASE-RELATED"/>
    <property type="match status" value="1"/>
</dbReference>
<feature type="region of interest" description="Disordered" evidence="5">
    <location>
        <begin position="80"/>
        <end position="122"/>
    </location>
</feature>
<dbReference type="PANTHER" id="PTHR23151:SF90">
    <property type="entry name" value="DIHYDROLIPOYLLYSINE-RESIDUE ACETYLTRANSFERASE COMPONENT OF PYRUVATE DEHYDROGENASE COMPLEX, MITOCHONDRIAL-RELATED"/>
    <property type="match status" value="1"/>
</dbReference>
<dbReference type="Gene3D" id="4.10.320.10">
    <property type="entry name" value="E3-binding domain"/>
    <property type="match status" value="1"/>
</dbReference>
<protein>
    <recommendedName>
        <fullName evidence="4">Dihydrolipoamide acetyltransferase component of pyruvate dehydrogenase complex</fullName>
        <ecNumber evidence="4">2.3.1.-</ecNumber>
    </recommendedName>
</protein>
<dbReference type="InterPro" id="IPR004167">
    <property type="entry name" value="PSBD"/>
</dbReference>
<dbReference type="InterPro" id="IPR011053">
    <property type="entry name" value="Single_hybrid_motif"/>
</dbReference>
<sequence>MDILMPQLGETVAEGKITTWFKQPGDTVAPGDNLFEIETDKVSMEVPAITGGVLAEIRVPAGQAAPVGAVVAILSGDGAAAGPATSETAKTGAPPANTAAAPAPAPTQAPTQTKSAPPAAAAHAVASVTSSLRNGPLDPFHAVRMPERNFGPARLAGGRTITPLARRLAAEAGIDVSRITATGPYGRILARDVQSAMASGAATAGHALATGPSAERVKALYEAGSYAEVPADGMRKTIAARLVEAKQTVPHFYLSCDVTLDRLLALRHEANGSAPHDRDGKPAWHLSVNDLVVRALARALVQVPAANAVWAADRILRFDRVDIGIAVALDDGQGLITPVLRDAAGKAMSVAAAETKDLIARARDKKLKPGEYQGGVSTVSNLGMYGIKEFAGIINPPQSTLLAVGAAERRPVEAEGGGIRFETRMTVTLSCDHRVVDGALGARLLAAFRHAIEHPTGLLM</sequence>
<dbReference type="SUPFAM" id="SSF52777">
    <property type="entry name" value="CoA-dependent acyltransferases"/>
    <property type="match status" value="1"/>
</dbReference>
<feature type="domain" description="Peripheral subunit-binding (PSBD)" evidence="7">
    <location>
        <begin position="160"/>
        <end position="197"/>
    </location>
</feature>
<dbReference type="PROSITE" id="PS51826">
    <property type="entry name" value="PSBD"/>
    <property type="match status" value="1"/>
</dbReference>